<dbReference type="Pfam" id="PF00084">
    <property type="entry name" value="Sushi"/>
    <property type="match status" value="3"/>
</dbReference>
<sequence>MQYIWTYLFFATIATPISTTDLKCGHTLVTCPCGPHSKQEIDVPIKLCRKFSFEHFPPRQKCLPCEKIDPKQICSPFYDCRDCVSNRKSSCFYQNVDPSKIIRIYCPRPLLLHNGEIKVDEETSPGGKVHYKCHNKYRLEGESTRTCAPDFHWDGKPSRCVRKNLCNTPKMPNNGNIGESSNKYSFEYGDTVTYQCKKDFILIGANNRMCLADGSWSGFMPVCIPVMSCQDPGIPKDATRVDTRPDHSDKHTPFPVGSTLKYKCTNGYKLYGSAVQECVAGGKWRGRQPSCVVECGKVFQSKAQPILSGGELPREFQPWMVAISLYIIGDKDIKCGGSLINERWVVTAAHCVTISSTTDTYSLDKFSVYLGKLYRNDDRDDQIVQTFEVADLYVHEDYDPKKKLNDIALVYLSRDAVINKFVRPICLPPNKEALKSHLHSGLKGYVSGWGLTESSIKAQRLLTAKVNVFKDSECLKALRTVDYNRNENDLAAMFCAGTLGVLYGKNTSQISDASKYDSGGGLVFQSCETYEPTWYLEGIVNQAQVLFLSLLSPSQFPYTYYPSLSFSKFDFSLFSFLSTSNTLNFSIHFSPPSLYFNLSSKQFISYYVIILFSLSLSLSSISVFLFVQYLSGHVCWGRDCIPMKRGKTPPKVVGVSP</sequence>
<evidence type="ECO:0000256" key="7">
    <source>
        <dbReference type="ARBA" id="ARBA00023157"/>
    </source>
</evidence>
<gene>
    <name evidence="14" type="ORF">SPHA_47055</name>
</gene>
<feature type="disulfide bond" evidence="9">
    <location>
        <begin position="264"/>
        <end position="291"/>
    </location>
</feature>
<keyword evidence="15" id="KW-1185">Reference proteome</keyword>
<feature type="domain" description="Peptidase S1" evidence="12">
    <location>
        <begin position="306"/>
        <end position="582"/>
    </location>
</feature>
<evidence type="ECO:0008006" key="16">
    <source>
        <dbReference type="Google" id="ProtNLM"/>
    </source>
</evidence>
<dbReference type="GO" id="GO:0006508">
    <property type="term" value="P:proteolysis"/>
    <property type="evidence" value="ECO:0007669"/>
    <property type="project" value="UniProtKB-KW"/>
</dbReference>
<keyword evidence="10" id="KW-0472">Membrane</keyword>
<evidence type="ECO:0000256" key="2">
    <source>
        <dbReference type="ARBA" id="ARBA00022670"/>
    </source>
</evidence>
<reference evidence="14" key="1">
    <citation type="submission" date="2021-01" db="EMBL/GenBank/DDBJ databases">
        <authorList>
            <person name="Li R."/>
            <person name="Bekaert M."/>
        </authorList>
    </citation>
    <scope>NUCLEOTIDE SEQUENCE</scope>
    <source>
        <strain evidence="14">Farmed</strain>
    </source>
</reference>
<dbReference type="AlphaFoldDB" id="A0A812D6T9"/>
<evidence type="ECO:0000256" key="3">
    <source>
        <dbReference type="ARBA" id="ARBA00022729"/>
    </source>
</evidence>
<dbReference type="CDD" id="cd00033">
    <property type="entry name" value="CCP"/>
    <property type="match status" value="3"/>
</dbReference>
<dbReference type="FunFam" id="2.40.10.10:FF:000060">
    <property type="entry name" value="Acrosin"/>
    <property type="match status" value="1"/>
</dbReference>
<dbReference type="SMART" id="SM00032">
    <property type="entry name" value="CCP"/>
    <property type="match status" value="3"/>
</dbReference>
<keyword evidence="4" id="KW-0677">Repeat</keyword>
<keyword evidence="7 9" id="KW-1015">Disulfide bond</keyword>
<feature type="domain" description="Sushi" evidence="13">
    <location>
        <begin position="104"/>
        <end position="162"/>
    </location>
</feature>
<accession>A0A812D6T9</accession>
<evidence type="ECO:0000313" key="14">
    <source>
        <dbReference type="EMBL" id="CAE1288317.1"/>
    </source>
</evidence>
<proteinExistence type="predicted"/>
<evidence type="ECO:0000256" key="4">
    <source>
        <dbReference type="ARBA" id="ARBA00022737"/>
    </source>
</evidence>
<feature type="chain" id="PRO_5032493236" description="Limulus clotting factor C" evidence="11">
    <location>
        <begin position="20"/>
        <end position="657"/>
    </location>
</feature>
<dbReference type="OrthoDB" id="6079910at2759"/>
<dbReference type="InterPro" id="IPR000436">
    <property type="entry name" value="Sushi_SCR_CCP_dom"/>
</dbReference>
<evidence type="ECO:0000256" key="1">
    <source>
        <dbReference type="ARBA" id="ARBA00022659"/>
    </source>
</evidence>
<dbReference type="InterPro" id="IPR035976">
    <property type="entry name" value="Sushi/SCR/CCP_sf"/>
</dbReference>
<evidence type="ECO:0000313" key="15">
    <source>
        <dbReference type="Proteomes" id="UP000597762"/>
    </source>
</evidence>
<name>A0A812D6T9_ACAPH</name>
<dbReference type="GO" id="GO:0004252">
    <property type="term" value="F:serine-type endopeptidase activity"/>
    <property type="evidence" value="ECO:0007669"/>
    <property type="project" value="InterPro"/>
</dbReference>
<keyword evidence="5" id="KW-0378">Hydrolase</keyword>
<keyword evidence="10" id="KW-1133">Transmembrane helix</keyword>
<dbReference type="InterPro" id="IPR043504">
    <property type="entry name" value="Peptidase_S1_PA_chymotrypsin"/>
</dbReference>
<keyword evidence="3 11" id="KW-0732">Signal</keyword>
<dbReference type="Gene3D" id="2.10.70.10">
    <property type="entry name" value="Complement Module, domain 1"/>
    <property type="match status" value="3"/>
</dbReference>
<dbReference type="CDD" id="cd00190">
    <property type="entry name" value="Tryp_SPc"/>
    <property type="match status" value="1"/>
</dbReference>
<dbReference type="PROSITE" id="PS50240">
    <property type="entry name" value="TRYPSIN_DOM"/>
    <property type="match status" value="1"/>
</dbReference>
<keyword evidence="6" id="KW-0720">Serine protease</keyword>
<organism evidence="14 15">
    <name type="scientific">Acanthosepion pharaonis</name>
    <name type="common">Pharaoh cuttlefish</name>
    <name type="synonym">Sepia pharaonis</name>
    <dbReference type="NCBI Taxonomy" id="158019"/>
    <lineage>
        <taxon>Eukaryota</taxon>
        <taxon>Metazoa</taxon>
        <taxon>Spiralia</taxon>
        <taxon>Lophotrochozoa</taxon>
        <taxon>Mollusca</taxon>
        <taxon>Cephalopoda</taxon>
        <taxon>Coleoidea</taxon>
        <taxon>Decapodiformes</taxon>
        <taxon>Sepiida</taxon>
        <taxon>Sepiina</taxon>
        <taxon>Sepiidae</taxon>
        <taxon>Acanthosepion</taxon>
    </lineage>
</organism>
<evidence type="ECO:0000259" key="13">
    <source>
        <dbReference type="PROSITE" id="PS50923"/>
    </source>
</evidence>
<evidence type="ECO:0000256" key="9">
    <source>
        <dbReference type="PROSITE-ProRule" id="PRU00302"/>
    </source>
</evidence>
<comment type="caution">
    <text evidence="9">Lacks conserved residue(s) required for the propagation of feature annotation.</text>
</comment>
<evidence type="ECO:0000256" key="10">
    <source>
        <dbReference type="SAM" id="Phobius"/>
    </source>
</evidence>
<feature type="transmembrane region" description="Helical" evidence="10">
    <location>
        <begin position="604"/>
        <end position="627"/>
    </location>
</feature>
<dbReference type="SMART" id="SM00020">
    <property type="entry name" value="Tryp_SPc"/>
    <property type="match status" value="1"/>
</dbReference>
<keyword evidence="10" id="KW-0812">Transmembrane</keyword>
<dbReference type="Pfam" id="PF00089">
    <property type="entry name" value="Trypsin"/>
    <property type="match status" value="1"/>
</dbReference>
<evidence type="ECO:0000256" key="5">
    <source>
        <dbReference type="ARBA" id="ARBA00022801"/>
    </source>
</evidence>
<feature type="disulfide bond" evidence="9">
    <location>
        <begin position="196"/>
        <end position="223"/>
    </location>
</feature>
<dbReference type="PROSITE" id="PS50923">
    <property type="entry name" value="SUSHI"/>
    <property type="match status" value="3"/>
</dbReference>
<dbReference type="SUPFAM" id="SSF50494">
    <property type="entry name" value="Trypsin-like serine proteases"/>
    <property type="match status" value="1"/>
</dbReference>
<dbReference type="InterPro" id="IPR001254">
    <property type="entry name" value="Trypsin_dom"/>
</dbReference>
<dbReference type="PANTHER" id="PTHR46393:SF7">
    <property type="entry name" value="COMPLEMENT C2"/>
    <property type="match status" value="1"/>
</dbReference>
<evidence type="ECO:0000259" key="12">
    <source>
        <dbReference type="PROSITE" id="PS50240"/>
    </source>
</evidence>
<dbReference type="PANTHER" id="PTHR46393">
    <property type="entry name" value="SUSHI DOMAIN-CONTAINING PROTEIN"/>
    <property type="match status" value="1"/>
</dbReference>
<evidence type="ECO:0000256" key="6">
    <source>
        <dbReference type="ARBA" id="ARBA00022825"/>
    </source>
</evidence>
<keyword evidence="2" id="KW-0645">Protease</keyword>
<dbReference type="InterPro" id="IPR009003">
    <property type="entry name" value="Peptidase_S1_PA"/>
</dbReference>
<dbReference type="SUPFAM" id="SSF57535">
    <property type="entry name" value="Complement control module/SCR domain"/>
    <property type="match status" value="2"/>
</dbReference>
<feature type="disulfide bond" evidence="9">
    <location>
        <begin position="133"/>
        <end position="160"/>
    </location>
</feature>
<feature type="signal peptide" evidence="11">
    <location>
        <begin position="1"/>
        <end position="19"/>
    </location>
</feature>
<dbReference type="PRINTS" id="PR00722">
    <property type="entry name" value="CHYMOTRYPSIN"/>
</dbReference>
<protein>
    <recommendedName>
        <fullName evidence="16">Limulus clotting factor C</fullName>
    </recommendedName>
</protein>
<comment type="caution">
    <text evidence="14">The sequence shown here is derived from an EMBL/GenBank/DDBJ whole genome shotgun (WGS) entry which is preliminary data.</text>
</comment>
<dbReference type="Proteomes" id="UP000597762">
    <property type="component" value="Unassembled WGS sequence"/>
</dbReference>
<dbReference type="EMBL" id="CAHIKZ030002524">
    <property type="protein sequence ID" value="CAE1288317.1"/>
    <property type="molecule type" value="Genomic_DNA"/>
</dbReference>
<keyword evidence="1 9" id="KW-0768">Sushi</keyword>
<dbReference type="InterPro" id="IPR018114">
    <property type="entry name" value="TRYPSIN_HIS"/>
</dbReference>
<feature type="domain" description="Sushi" evidence="13">
    <location>
        <begin position="164"/>
        <end position="225"/>
    </location>
</feature>
<evidence type="ECO:0000256" key="11">
    <source>
        <dbReference type="SAM" id="SignalP"/>
    </source>
</evidence>
<keyword evidence="8" id="KW-0325">Glycoprotein</keyword>
<dbReference type="PROSITE" id="PS00134">
    <property type="entry name" value="TRYPSIN_HIS"/>
    <property type="match status" value="1"/>
</dbReference>
<dbReference type="InterPro" id="IPR001314">
    <property type="entry name" value="Peptidase_S1A"/>
</dbReference>
<feature type="domain" description="Sushi" evidence="13">
    <location>
        <begin position="227"/>
        <end position="293"/>
    </location>
</feature>
<dbReference type="Gene3D" id="2.40.10.10">
    <property type="entry name" value="Trypsin-like serine proteases"/>
    <property type="match status" value="2"/>
</dbReference>
<evidence type="ECO:0000256" key="8">
    <source>
        <dbReference type="ARBA" id="ARBA00023180"/>
    </source>
</evidence>